<gene>
    <name evidence="1" type="ORF">F1193_10515</name>
</gene>
<dbReference type="OrthoDB" id="9799912at2"/>
<proteinExistence type="predicted"/>
<dbReference type="EMBL" id="VWPL01000016">
    <property type="protein sequence ID" value="KAA5600461.1"/>
    <property type="molecule type" value="Genomic_DNA"/>
</dbReference>
<comment type="caution">
    <text evidence="1">The sequence shown here is derived from an EMBL/GenBank/DDBJ whole genome shotgun (WGS) entry which is preliminary data.</text>
</comment>
<dbReference type="Proteomes" id="UP000323886">
    <property type="component" value="Unassembled WGS sequence"/>
</dbReference>
<organism evidence="1 2">
    <name type="scientific">Blastochloris sulfoviridis</name>
    <dbReference type="NCBI Taxonomy" id="50712"/>
    <lineage>
        <taxon>Bacteria</taxon>
        <taxon>Pseudomonadati</taxon>
        <taxon>Pseudomonadota</taxon>
        <taxon>Alphaproteobacteria</taxon>
        <taxon>Hyphomicrobiales</taxon>
        <taxon>Blastochloridaceae</taxon>
        <taxon>Blastochloris</taxon>
    </lineage>
</organism>
<dbReference type="GO" id="GO:0003723">
    <property type="term" value="F:RNA binding"/>
    <property type="evidence" value="ECO:0007669"/>
    <property type="project" value="InterPro"/>
</dbReference>
<keyword evidence="2" id="KW-1185">Reference proteome</keyword>
<name>A0A5M6HX25_9HYPH</name>
<evidence type="ECO:0000313" key="1">
    <source>
        <dbReference type="EMBL" id="KAA5600461.1"/>
    </source>
</evidence>
<dbReference type="AlphaFoldDB" id="A0A5M6HX25"/>
<dbReference type="GO" id="GO:0004519">
    <property type="term" value="F:endonuclease activity"/>
    <property type="evidence" value="ECO:0007669"/>
    <property type="project" value="InterPro"/>
</dbReference>
<accession>A0A5M6HX25</accession>
<dbReference type="RefSeq" id="WP_150097637.1">
    <property type="nucleotide sequence ID" value="NZ_VWPL01000016.1"/>
</dbReference>
<dbReference type="Pfam" id="PF09907">
    <property type="entry name" value="HigB_toxin"/>
    <property type="match status" value="1"/>
</dbReference>
<dbReference type="InterPro" id="IPR018669">
    <property type="entry name" value="Toxin_HigB"/>
</dbReference>
<sequence>MRIIARRTLREFVESLAGHADQPAVKAALDAWFDEASKARWVRSADIKAHYASASIMRADRIVFNIKGNAYRLVCAVDFAKGIVWIKWIGSHAAYDRIDVKEVDHDG</sequence>
<reference evidence="1 2" key="1">
    <citation type="submission" date="2019-09" db="EMBL/GenBank/DDBJ databases">
        <title>Draft Whole-Genome sequence of Blastochloris sulfoviridis DSM 729.</title>
        <authorList>
            <person name="Meyer T.E."/>
            <person name="Kyndt J.A."/>
        </authorList>
    </citation>
    <scope>NUCLEOTIDE SEQUENCE [LARGE SCALE GENOMIC DNA]</scope>
    <source>
        <strain evidence="1 2">DSM 729</strain>
    </source>
</reference>
<protein>
    <submittedName>
        <fullName evidence="1">Type II toxin-antitoxin system HigB family toxin</fullName>
    </submittedName>
</protein>
<evidence type="ECO:0000313" key="2">
    <source>
        <dbReference type="Proteomes" id="UP000323886"/>
    </source>
</evidence>
<dbReference type="GO" id="GO:0110001">
    <property type="term" value="C:toxin-antitoxin complex"/>
    <property type="evidence" value="ECO:0007669"/>
    <property type="project" value="InterPro"/>
</dbReference>